<evidence type="ECO:0000313" key="2">
    <source>
        <dbReference type="EMBL" id="SDL04406.1"/>
    </source>
</evidence>
<sequence>MSGISRRRLLGATGVGLAGAIAGCSGSADDENGDDDSTEDEETPEEEETDSSTDSSDSVSGAIIVDNLSDSDQQIDLLVQLDDGIAVWETETIEAGRTASIERDWAADAGQFRVTARLNEGEPVDITPSNWNAADCLSIFVRITGGDSMTYSSNATDGDCGGAEDREDDGDNGEDVDT</sequence>
<feature type="compositionally biased region" description="Acidic residues" evidence="1">
    <location>
        <begin position="165"/>
        <end position="178"/>
    </location>
</feature>
<accession>A0A1G9GUQ2</accession>
<dbReference type="STRING" id="1095776.SAMN04515672_0018"/>
<dbReference type="Proteomes" id="UP000198882">
    <property type="component" value="Unassembled WGS sequence"/>
</dbReference>
<reference evidence="3" key="1">
    <citation type="submission" date="2016-10" db="EMBL/GenBank/DDBJ databases">
        <authorList>
            <person name="Varghese N."/>
            <person name="Submissions S."/>
        </authorList>
    </citation>
    <scope>NUCLEOTIDE SEQUENCE [LARGE SCALE GENOMIC DNA]</scope>
    <source>
        <strain evidence="3">B4,CECT 8067,JCM 17497</strain>
    </source>
</reference>
<evidence type="ECO:0008006" key="4">
    <source>
        <dbReference type="Google" id="ProtNLM"/>
    </source>
</evidence>
<evidence type="ECO:0000256" key="1">
    <source>
        <dbReference type="SAM" id="MobiDB-lite"/>
    </source>
</evidence>
<dbReference type="InterPro" id="IPR006311">
    <property type="entry name" value="TAT_signal"/>
</dbReference>
<proteinExistence type="predicted"/>
<keyword evidence="3" id="KW-1185">Reference proteome</keyword>
<dbReference type="EMBL" id="FNFE01000010">
    <property type="protein sequence ID" value="SDL04406.1"/>
    <property type="molecule type" value="Genomic_DNA"/>
</dbReference>
<dbReference type="OrthoDB" id="205445at2157"/>
<dbReference type="AlphaFoldDB" id="A0A1G9GUQ2"/>
<dbReference type="PROSITE" id="PS51257">
    <property type="entry name" value="PROKAR_LIPOPROTEIN"/>
    <property type="match status" value="1"/>
</dbReference>
<dbReference type="PROSITE" id="PS51318">
    <property type="entry name" value="TAT"/>
    <property type="match status" value="1"/>
</dbReference>
<protein>
    <recommendedName>
        <fullName evidence="4">Tat (Twin-arginine translocation) pathway signal sequence</fullName>
    </recommendedName>
</protein>
<evidence type="ECO:0000313" key="3">
    <source>
        <dbReference type="Proteomes" id="UP000198882"/>
    </source>
</evidence>
<feature type="region of interest" description="Disordered" evidence="1">
    <location>
        <begin position="20"/>
        <end position="59"/>
    </location>
</feature>
<name>A0A1G9GUQ2_9EURY</name>
<feature type="compositionally biased region" description="Acidic residues" evidence="1">
    <location>
        <begin position="28"/>
        <end position="51"/>
    </location>
</feature>
<dbReference type="RefSeq" id="WP_090312191.1">
    <property type="nucleotide sequence ID" value="NZ_FNFE01000010.1"/>
</dbReference>
<feature type="region of interest" description="Disordered" evidence="1">
    <location>
        <begin position="150"/>
        <end position="178"/>
    </location>
</feature>
<gene>
    <name evidence="2" type="ORF">SAMN04515672_0018</name>
</gene>
<organism evidence="2 3">
    <name type="scientific">Natronorubrum texcoconense</name>
    <dbReference type="NCBI Taxonomy" id="1095776"/>
    <lineage>
        <taxon>Archaea</taxon>
        <taxon>Methanobacteriati</taxon>
        <taxon>Methanobacteriota</taxon>
        <taxon>Stenosarchaea group</taxon>
        <taxon>Halobacteria</taxon>
        <taxon>Halobacteriales</taxon>
        <taxon>Natrialbaceae</taxon>
        <taxon>Natronorubrum</taxon>
    </lineage>
</organism>